<dbReference type="KEGG" id="abae:CL176_05260"/>
<dbReference type="CDD" id="cd01651">
    <property type="entry name" value="RT_G2_intron"/>
    <property type="match status" value="1"/>
</dbReference>
<reference evidence="2 3" key="1">
    <citation type="submission" date="2017-09" db="EMBL/GenBank/DDBJ databases">
        <title>Complete genome sequence of Oxytococcus suis strain ZY16052.</title>
        <authorList>
            <person name="Li F."/>
        </authorList>
    </citation>
    <scope>NUCLEOTIDE SEQUENCE [LARGE SCALE GENOMIC DNA]</scope>
    <source>
        <strain evidence="2 3">ZY16052</strain>
    </source>
</reference>
<dbReference type="Proteomes" id="UP000263232">
    <property type="component" value="Chromosome"/>
</dbReference>
<evidence type="ECO:0000313" key="3">
    <source>
        <dbReference type="Proteomes" id="UP000263232"/>
    </source>
</evidence>
<dbReference type="InterPro" id="IPR051083">
    <property type="entry name" value="GrpII_Intron_Splice-Mob/Def"/>
</dbReference>
<feature type="domain" description="Reverse transcriptase" evidence="1">
    <location>
        <begin position="1"/>
        <end position="100"/>
    </location>
</feature>
<dbReference type="SUPFAM" id="SSF56672">
    <property type="entry name" value="DNA/RNA polymerases"/>
    <property type="match status" value="1"/>
</dbReference>
<evidence type="ECO:0000313" key="2">
    <source>
        <dbReference type="EMBL" id="AXY25453.1"/>
    </source>
</evidence>
<dbReference type="InterPro" id="IPR043502">
    <property type="entry name" value="DNA/RNA_pol_sf"/>
</dbReference>
<dbReference type="AlphaFoldDB" id="A0A347WK46"/>
<dbReference type="EMBL" id="CP023434">
    <property type="protein sequence ID" value="AXY25453.1"/>
    <property type="molecule type" value="Genomic_DNA"/>
</dbReference>
<dbReference type="RefSeq" id="WP_118990365.1">
    <property type="nucleotide sequence ID" value="NZ_CP023434.1"/>
</dbReference>
<dbReference type="PANTHER" id="PTHR34047:SF8">
    <property type="entry name" value="PROTEIN YKFC"/>
    <property type="match status" value="1"/>
</dbReference>
<accession>A0A347WK46</accession>
<sequence>MEDSLVHPTKKGTPQGDVISPLLSNIYLNIMDMELEKRGHKFIRYADDFSIYVKTRRSGERVMKSITTFLEKVLCLKVNTEKSEVVHISRMKLLRFGFTMIAGKHVTAPIGRLNKSLNDDSSN</sequence>
<dbReference type="Pfam" id="PF00078">
    <property type="entry name" value="RVT_1"/>
    <property type="match status" value="1"/>
</dbReference>
<dbReference type="PROSITE" id="PS50878">
    <property type="entry name" value="RT_POL"/>
    <property type="match status" value="1"/>
</dbReference>
<dbReference type="InterPro" id="IPR000477">
    <property type="entry name" value="RT_dom"/>
</dbReference>
<name>A0A347WK46_9LACT</name>
<keyword evidence="3" id="KW-1185">Reference proteome</keyword>
<gene>
    <name evidence="2" type="ORF">CL176_05260</name>
</gene>
<dbReference type="PANTHER" id="PTHR34047">
    <property type="entry name" value="NUCLEAR INTRON MATURASE 1, MITOCHONDRIAL-RELATED"/>
    <property type="match status" value="1"/>
</dbReference>
<evidence type="ECO:0000259" key="1">
    <source>
        <dbReference type="PROSITE" id="PS50878"/>
    </source>
</evidence>
<proteinExistence type="predicted"/>
<dbReference type="OrthoDB" id="9793236at2"/>
<organism evidence="2 3">
    <name type="scientific">Suicoccus acidiformans</name>
    <dbReference type="NCBI Taxonomy" id="2036206"/>
    <lineage>
        <taxon>Bacteria</taxon>
        <taxon>Bacillati</taxon>
        <taxon>Bacillota</taxon>
        <taxon>Bacilli</taxon>
        <taxon>Lactobacillales</taxon>
        <taxon>Aerococcaceae</taxon>
        <taxon>Suicoccus</taxon>
    </lineage>
</organism>
<protein>
    <recommendedName>
        <fullName evidence="1">Reverse transcriptase domain-containing protein</fullName>
    </recommendedName>
</protein>